<gene>
    <name evidence="1" type="ORF">Pla52o_19620</name>
</gene>
<comment type="caution">
    <text evidence="1">The sequence shown here is derived from an EMBL/GenBank/DDBJ whole genome shotgun (WGS) entry which is preliminary data.</text>
</comment>
<dbReference type="Proteomes" id="UP000316304">
    <property type="component" value="Unassembled WGS sequence"/>
</dbReference>
<dbReference type="EMBL" id="SJPT01000003">
    <property type="protein sequence ID" value="TWU24039.1"/>
    <property type="molecule type" value="Genomic_DNA"/>
</dbReference>
<name>A0A5C6CMM2_9BACT</name>
<keyword evidence="2" id="KW-1185">Reference proteome</keyword>
<proteinExistence type="predicted"/>
<accession>A0A5C6CMM2</accession>
<evidence type="ECO:0000313" key="2">
    <source>
        <dbReference type="Proteomes" id="UP000316304"/>
    </source>
</evidence>
<protein>
    <submittedName>
        <fullName evidence="1">Uncharacterized protein</fullName>
    </submittedName>
</protein>
<sequence>MTGKVHMGGFALLWKSGKTRVSFSIQLNLSTRSQWDNRCNRSGPVPLAKGIVLAKGSGIAYVPHILIPHIKPTRRLATFEPGILLEIFIFEE</sequence>
<organism evidence="1 2">
    <name type="scientific">Novipirellula galeiformis</name>
    <dbReference type="NCBI Taxonomy" id="2528004"/>
    <lineage>
        <taxon>Bacteria</taxon>
        <taxon>Pseudomonadati</taxon>
        <taxon>Planctomycetota</taxon>
        <taxon>Planctomycetia</taxon>
        <taxon>Pirellulales</taxon>
        <taxon>Pirellulaceae</taxon>
        <taxon>Novipirellula</taxon>
    </lineage>
</organism>
<dbReference type="AlphaFoldDB" id="A0A5C6CMM2"/>
<reference evidence="1 2" key="1">
    <citation type="submission" date="2019-02" db="EMBL/GenBank/DDBJ databases">
        <title>Deep-cultivation of Planctomycetes and their phenomic and genomic characterization uncovers novel biology.</title>
        <authorList>
            <person name="Wiegand S."/>
            <person name="Jogler M."/>
            <person name="Boedeker C."/>
            <person name="Pinto D."/>
            <person name="Vollmers J."/>
            <person name="Rivas-Marin E."/>
            <person name="Kohn T."/>
            <person name="Peeters S.H."/>
            <person name="Heuer A."/>
            <person name="Rast P."/>
            <person name="Oberbeckmann S."/>
            <person name="Bunk B."/>
            <person name="Jeske O."/>
            <person name="Meyerdierks A."/>
            <person name="Storesund J.E."/>
            <person name="Kallscheuer N."/>
            <person name="Luecker S."/>
            <person name="Lage O.M."/>
            <person name="Pohl T."/>
            <person name="Merkel B.J."/>
            <person name="Hornburger P."/>
            <person name="Mueller R.-W."/>
            <person name="Bruemmer F."/>
            <person name="Labrenz M."/>
            <person name="Spormann A.M."/>
            <person name="Op Den Camp H."/>
            <person name="Overmann J."/>
            <person name="Amann R."/>
            <person name="Jetten M.S.M."/>
            <person name="Mascher T."/>
            <person name="Medema M.H."/>
            <person name="Devos D.P."/>
            <person name="Kaster A.-K."/>
            <person name="Ovreas L."/>
            <person name="Rohde M."/>
            <person name="Galperin M.Y."/>
            <person name="Jogler C."/>
        </authorList>
    </citation>
    <scope>NUCLEOTIDE SEQUENCE [LARGE SCALE GENOMIC DNA]</scope>
    <source>
        <strain evidence="1 2">Pla52o</strain>
    </source>
</reference>
<evidence type="ECO:0000313" key="1">
    <source>
        <dbReference type="EMBL" id="TWU24039.1"/>
    </source>
</evidence>